<dbReference type="GO" id="GO:0015095">
    <property type="term" value="F:magnesium ion transmembrane transporter activity"/>
    <property type="evidence" value="ECO:0007669"/>
    <property type="project" value="UniProtKB-UniRule"/>
</dbReference>
<protein>
    <recommendedName>
        <fullName evidence="9">Magnesium transporter MgtE</fullName>
    </recommendedName>
</protein>
<dbReference type="GO" id="GO:0046872">
    <property type="term" value="F:metal ion binding"/>
    <property type="evidence" value="ECO:0007669"/>
    <property type="project" value="UniProtKB-KW"/>
</dbReference>
<dbReference type="InterPro" id="IPR006669">
    <property type="entry name" value="MgtE_transporter"/>
</dbReference>
<dbReference type="InterPro" id="IPR038076">
    <property type="entry name" value="MgtE_N_sf"/>
</dbReference>
<evidence type="ECO:0000256" key="3">
    <source>
        <dbReference type="ARBA" id="ARBA00022448"/>
    </source>
</evidence>
<keyword evidence="6 9" id="KW-1133">Transmembrane helix</keyword>
<dbReference type="EMBL" id="DSKL01000374">
    <property type="protein sequence ID" value="HEH83176.1"/>
    <property type="molecule type" value="Genomic_DNA"/>
</dbReference>
<evidence type="ECO:0000256" key="5">
    <source>
        <dbReference type="ARBA" id="ARBA00022842"/>
    </source>
</evidence>
<gene>
    <name evidence="11" type="primary">mgtE</name>
    <name evidence="11" type="ORF">ENP73_09515</name>
</gene>
<keyword evidence="9" id="KW-1003">Cell membrane</keyword>
<dbReference type="Gene3D" id="3.10.580.10">
    <property type="entry name" value="CBS-domain"/>
    <property type="match status" value="1"/>
</dbReference>
<evidence type="ECO:0000313" key="11">
    <source>
        <dbReference type="EMBL" id="HEH83176.1"/>
    </source>
</evidence>
<dbReference type="InterPro" id="IPR036739">
    <property type="entry name" value="SLC41_membr_dom_sf"/>
</dbReference>
<dbReference type="SMART" id="SM00924">
    <property type="entry name" value="MgtE_N"/>
    <property type="match status" value="1"/>
</dbReference>
<keyword evidence="9" id="KW-0479">Metal-binding</keyword>
<evidence type="ECO:0000256" key="8">
    <source>
        <dbReference type="PROSITE-ProRule" id="PRU00703"/>
    </source>
</evidence>
<dbReference type="PANTHER" id="PTHR43773:SF1">
    <property type="entry name" value="MAGNESIUM TRANSPORTER MGTE"/>
    <property type="match status" value="1"/>
</dbReference>
<proteinExistence type="inferred from homology"/>
<feature type="transmembrane region" description="Helical" evidence="9">
    <location>
        <begin position="353"/>
        <end position="374"/>
    </location>
</feature>
<dbReference type="PROSITE" id="PS51371">
    <property type="entry name" value="CBS"/>
    <property type="match status" value="2"/>
</dbReference>
<dbReference type="PANTHER" id="PTHR43773">
    <property type="entry name" value="MAGNESIUM TRANSPORTER MGTE"/>
    <property type="match status" value="1"/>
</dbReference>
<comment type="similarity">
    <text evidence="2 9">Belongs to the SLC41A transporter family.</text>
</comment>
<comment type="caution">
    <text evidence="11">The sequence shown here is derived from an EMBL/GenBank/DDBJ whole genome shotgun (WGS) entry which is preliminary data.</text>
</comment>
<comment type="caution">
    <text evidence="9">Lacks conserved residue(s) required for the propagation of feature annotation.</text>
</comment>
<dbReference type="Pfam" id="PF01769">
    <property type="entry name" value="MgtE"/>
    <property type="match status" value="1"/>
</dbReference>
<keyword evidence="8" id="KW-0129">CBS domain</keyword>
<evidence type="ECO:0000256" key="7">
    <source>
        <dbReference type="ARBA" id="ARBA00023136"/>
    </source>
</evidence>
<feature type="transmembrane region" description="Helical" evidence="9">
    <location>
        <begin position="423"/>
        <end position="446"/>
    </location>
</feature>
<dbReference type="InterPro" id="IPR006667">
    <property type="entry name" value="SLC41_membr_dom"/>
</dbReference>
<dbReference type="SUPFAM" id="SSF158791">
    <property type="entry name" value="MgtE N-terminal domain-like"/>
    <property type="match status" value="1"/>
</dbReference>
<dbReference type="InterPro" id="IPR006668">
    <property type="entry name" value="Mg_transptr_MgtE_intracell_dom"/>
</dbReference>
<dbReference type="Gene3D" id="1.25.60.10">
    <property type="entry name" value="MgtE N-terminal domain-like"/>
    <property type="match status" value="1"/>
</dbReference>
<evidence type="ECO:0000256" key="6">
    <source>
        <dbReference type="ARBA" id="ARBA00022989"/>
    </source>
</evidence>
<feature type="domain" description="CBS" evidence="10">
    <location>
        <begin position="137"/>
        <end position="199"/>
    </location>
</feature>
<accession>A0A7C2C1L6</accession>
<dbReference type="InterPro" id="IPR046342">
    <property type="entry name" value="CBS_dom_sf"/>
</dbReference>
<evidence type="ECO:0000259" key="10">
    <source>
        <dbReference type="PROSITE" id="PS51371"/>
    </source>
</evidence>
<reference evidence="11" key="1">
    <citation type="journal article" date="2020" name="mSystems">
        <title>Genome- and Community-Level Interaction Insights into Carbon Utilization and Element Cycling Functions of Hydrothermarchaeota in Hydrothermal Sediment.</title>
        <authorList>
            <person name="Zhou Z."/>
            <person name="Liu Y."/>
            <person name="Xu W."/>
            <person name="Pan J."/>
            <person name="Luo Z.H."/>
            <person name="Li M."/>
        </authorList>
    </citation>
    <scope>NUCLEOTIDE SEQUENCE [LARGE SCALE GENOMIC DNA]</scope>
    <source>
        <strain evidence="11">SpSt-246</strain>
    </source>
</reference>
<dbReference type="NCBIfam" id="TIGR00400">
    <property type="entry name" value="mgtE"/>
    <property type="match status" value="1"/>
</dbReference>
<dbReference type="GO" id="GO:0005886">
    <property type="term" value="C:plasma membrane"/>
    <property type="evidence" value="ECO:0007669"/>
    <property type="project" value="UniProtKB-SubCell"/>
</dbReference>
<evidence type="ECO:0000256" key="1">
    <source>
        <dbReference type="ARBA" id="ARBA00004141"/>
    </source>
</evidence>
<comment type="subcellular location">
    <subcellularLocation>
        <location evidence="9">Cell membrane</location>
        <topology evidence="9">Multi-pass membrane protein</topology>
    </subcellularLocation>
    <subcellularLocation>
        <location evidence="1">Membrane</location>
        <topology evidence="1">Multi-pass membrane protein</topology>
    </subcellularLocation>
</comment>
<evidence type="ECO:0000256" key="4">
    <source>
        <dbReference type="ARBA" id="ARBA00022692"/>
    </source>
</evidence>
<dbReference type="SUPFAM" id="SSF161093">
    <property type="entry name" value="MgtE membrane domain-like"/>
    <property type="match status" value="1"/>
</dbReference>
<organism evidence="11">
    <name type="scientific">Thermus islandicus</name>
    <dbReference type="NCBI Taxonomy" id="540988"/>
    <lineage>
        <taxon>Bacteria</taxon>
        <taxon>Thermotogati</taxon>
        <taxon>Deinococcota</taxon>
        <taxon>Deinococci</taxon>
        <taxon>Thermales</taxon>
        <taxon>Thermaceae</taxon>
        <taxon>Thermus</taxon>
    </lineage>
</organism>
<dbReference type="SUPFAM" id="SSF54631">
    <property type="entry name" value="CBS-domain pair"/>
    <property type="match status" value="1"/>
</dbReference>
<keyword evidence="7 9" id="KW-0472">Membrane</keyword>
<dbReference type="Pfam" id="PF00571">
    <property type="entry name" value="CBS"/>
    <property type="match status" value="2"/>
</dbReference>
<feature type="domain" description="CBS" evidence="10">
    <location>
        <begin position="201"/>
        <end position="257"/>
    </location>
</feature>
<feature type="transmembrane region" description="Helical" evidence="9">
    <location>
        <begin position="316"/>
        <end position="341"/>
    </location>
</feature>
<comment type="subunit">
    <text evidence="9">Homodimer.</text>
</comment>
<dbReference type="InterPro" id="IPR000644">
    <property type="entry name" value="CBS_dom"/>
</dbReference>
<evidence type="ECO:0000256" key="2">
    <source>
        <dbReference type="ARBA" id="ARBA00009749"/>
    </source>
</evidence>
<dbReference type="FunFam" id="3.10.580.10:FF:000025">
    <property type="entry name" value="Magnesium transporter MgtE"/>
    <property type="match status" value="1"/>
</dbReference>
<dbReference type="SMART" id="SM00116">
    <property type="entry name" value="CBS"/>
    <property type="match status" value="2"/>
</dbReference>
<name>A0A7C2C1L6_9DEIN</name>
<dbReference type="Pfam" id="PF03448">
    <property type="entry name" value="MgtE_N"/>
    <property type="match status" value="1"/>
</dbReference>
<feature type="transmembrane region" description="Helical" evidence="9">
    <location>
        <begin position="386"/>
        <end position="411"/>
    </location>
</feature>
<sequence length="455" mass="50573">METARSPILQALEEGDTLALRRLLEEAHPQDLLLLWDDLEGEHRYVLLTLLPKEKAAEVFANLPLEAQAEYLKTLPPWRVQELLEELSLDDLADALQAVEEEDPALARRLKEALDPKTRAEVEELTRYEEDEAGGLMTPEYVAVRASMTVDEVLRFLRRAAPDAETIYYLYVVDEAGHLKGVLSLRDLIVADPKTKVAEIMNPRVVHVRTDTDQEEVARLMADYDFTVLPVVDGEGRLVGIVTIDDVVDVLEEEATEDIHKLAAAPADVDYARARPWELFWKRIGWLSLLFVSESLTSNVIAAYEDLIAKVAILAAYFPLIIGTGGNVGSQVTTLVVRALGMRELDLRDFGRVLLKELLVGLLLGLAMGGFMWLRVATLRHDPVLAVAVGLAMVLVAFTANLIGTSLPFLFRRLGVDPALTSSPFITVIMDVTGLLIYFQVVLHFLPPLLREHGG</sequence>
<evidence type="ECO:0000256" key="9">
    <source>
        <dbReference type="RuleBase" id="RU362011"/>
    </source>
</evidence>
<dbReference type="AlphaFoldDB" id="A0A7C2C1L6"/>
<keyword evidence="5 9" id="KW-0460">Magnesium</keyword>
<dbReference type="CDD" id="cd04606">
    <property type="entry name" value="CBS_pair_Mg_transporter"/>
    <property type="match status" value="1"/>
</dbReference>
<keyword evidence="4 9" id="KW-0812">Transmembrane</keyword>
<dbReference type="Gene3D" id="1.10.357.20">
    <property type="entry name" value="SLC41 divalent cation transporters, integral membrane domain"/>
    <property type="match status" value="1"/>
</dbReference>
<keyword evidence="3 9" id="KW-0813">Transport</keyword>
<comment type="function">
    <text evidence="9">Acts as a magnesium transporter.</text>
</comment>